<dbReference type="CDD" id="cd09455">
    <property type="entry name" value="LIM1_Enigma_like_1"/>
    <property type="match status" value="1"/>
</dbReference>
<sequence length="1202" mass="133105">METVTVRMARSDRGTSWGFGVTEAPNRDVVIVNVVGGSLADRAGLRNGDILDQLEGLGNLDINAVDRLLVTSRDKIELVVHRYAMLESGYTTSPSSVNMVHITSAPKPWIPGAQTRIWRPEVSDQRGYGTSVEDRPYRVSLEHSNDSRPPQGFNAAALPFNTDPRVKHLQYNSPMGIYSNESAAEQYVQQTQGIIDNGVPNIPRQSNEPAYLRSETLRYLKEEENRPKGSLSEHPNPNGLPVCYICSRPILGVMCRAAGHDLHGDCLSCATCGSSLRNIGHHFIEDKFYCEVHGRQKKGLGPAMDPNLAAKTSPTSAQPIRPADGGRSFYQPEVLARRPLSVSPTPQHTAHIHYGTPKTQGTLSPSLRGVPSAVNYEGSHHSSIITSGTVTARPIHVQSQISPNPPPIPSNPPPESRVPASVRSAVSPRRSFRQSKQWPPPKGLPTLRYWQIDPASQSRKEKEHEPTSLHDMVEATDREKSPRPQRKARKKDRPNGTEATQAQIVYAKIFQGHETVATNVKNDRVELEEEISTNISLDAVEENSGEIQYNTATAATVSAEASIHCLAIEKCSLPEQSVHPSEIPELHLSEPEWDSTSIQADVLLEHFEGTTLLHVPETTDSSTSPIPTIELPRRRAGATQHSGIVRALSPTPFKAPPVREITPEPVEQSIQKVQPQPVTLTPHPSEHLSLLVGINTTPRPFVPQHSASEPTKKFTKTKPLKKVDFTKATIIPESWKNTTEVVDESDITTEPPISSSSPLNSPPVEGEGDESASNNVNAPYDGDVSEDNKSENGSIVGSDVAEERERWMREELELARKEELVGMGGPPLQPKKADHHHEKEEWRQQAMALLTDDSQAERDYAIVAALNERLQGLRDMEEADRQKAIECIERHQRNLEEQQDQLSVLLDSAIAYLKNLDTSRTAREEQSLPEPSNEAMTPQKEETTSNEIKVDSLSDVLEELEAIPARYRGPADFITEHLTHIDHEGQSFSRSTFEQRTDRRMMSGGGSPVADVPAKQGSINSLGSRIPYCESCKQQIKGAYVLAAGLAWCPEHFVCAYRGCGRRLLECGFVEENGLKYCENCFEANIAPRCAKCSKPIISDCLNAMQKKWHPTCFTCAHCHKPFGNTAFYLENGLAYCEQDWNQLFTTKCVACKYPIEAGDRWVEALGNAFHSNCFNCTRCHSNLEGESFFAKNGQPYCKMHA</sequence>
<evidence type="ECO:0000256" key="1">
    <source>
        <dbReference type="ARBA" id="ARBA00004496"/>
    </source>
</evidence>
<feature type="region of interest" description="Disordered" evidence="8">
    <location>
        <begin position="398"/>
        <end position="500"/>
    </location>
</feature>
<organism evidence="11 12">
    <name type="scientific">Necator americanus</name>
    <name type="common">Human hookworm</name>
    <dbReference type="NCBI Taxonomy" id="51031"/>
    <lineage>
        <taxon>Eukaryota</taxon>
        <taxon>Metazoa</taxon>
        <taxon>Ecdysozoa</taxon>
        <taxon>Nematoda</taxon>
        <taxon>Chromadorea</taxon>
        <taxon>Rhabditida</taxon>
        <taxon>Rhabditina</taxon>
        <taxon>Rhabditomorpha</taxon>
        <taxon>Strongyloidea</taxon>
        <taxon>Ancylostomatidae</taxon>
        <taxon>Bunostominae</taxon>
        <taxon>Necator</taxon>
    </lineage>
</organism>
<feature type="coiled-coil region" evidence="7">
    <location>
        <begin position="881"/>
        <end position="908"/>
    </location>
</feature>
<comment type="caution">
    <text evidence="11">The sequence shown here is derived from an EMBL/GenBank/DDBJ whole genome shotgun (WGS) entry which is preliminary data.</text>
</comment>
<dbReference type="SMART" id="SM00228">
    <property type="entry name" value="PDZ"/>
    <property type="match status" value="1"/>
</dbReference>
<dbReference type="InterPro" id="IPR006643">
    <property type="entry name" value="Zasp-like_motif"/>
</dbReference>
<feature type="region of interest" description="Disordered" evidence="8">
    <location>
        <begin position="918"/>
        <end position="947"/>
    </location>
</feature>
<evidence type="ECO:0000256" key="3">
    <source>
        <dbReference type="ARBA" id="ARBA00022723"/>
    </source>
</evidence>
<evidence type="ECO:0000256" key="6">
    <source>
        <dbReference type="PROSITE-ProRule" id="PRU00125"/>
    </source>
</evidence>
<dbReference type="InterPro" id="IPR001478">
    <property type="entry name" value="PDZ"/>
</dbReference>
<dbReference type="InterPro" id="IPR001781">
    <property type="entry name" value="Znf_LIM"/>
</dbReference>
<evidence type="ECO:0000256" key="5">
    <source>
        <dbReference type="ARBA" id="ARBA00023038"/>
    </source>
</evidence>
<evidence type="ECO:0000313" key="11">
    <source>
        <dbReference type="EMBL" id="KAK6751497.1"/>
    </source>
</evidence>
<feature type="compositionally biased region" description="Basic and acidic residues" evidence="8">
    <location>
        <begin position="458"/>
        <end position="482"/>
    </location>
</feature>
<feature type="domain" description="LIM zinc-binding" evidence="9">
    <location>
        <begin position="241"/>
        <end position="300"/>
    </location>
</feature>
<comment type="subcellular location">
    <subcellularLocation>
        <location evidence="1">Cytoplasm</location>
    </subcellularLocation>
</comment>
<feature type="region of interest" description="Disordered" evidence="8">
    <location>
        <begin position="340"/>
        <end position="380"/>
    </location>
</feature>
<dbReference type="InterPro" id="IPR036034">
    <property type="entry name" value="PDZ_sf"/>
</dbReference>
<dbReference type="SMART" id="SM00132">
    <property type="entry name" value="LIM"/>
    <property type="match status" value="4"/>
</dbReference>
<feature type="compositionally biased region" description="Pro residues" evidence="8">
    <location>
        <begin position="403"/>
        <end position="416"/>
    </location>
</feature>
<name>A0ABR1DM79_NECAM</name>
<keyword evidence="2" id="KW-0963">Cytoplasm</keyword>
<keyword evidence="5 6" id="KW-0440">LIM domain</keyword>
<dbReference type="PROSITE" id="PS00478">
    <property type="entry name" value="LIM_DOMAIN_1"/>
    <property type="match status" value="1"/>
</dbReference>
<evidence type="ECO:0000313" key="12">
    <source>
        <dbReference type="Proteomes" id="UP001303046"/>
    </source>
</evidence>
<evidence type="ECO:0000256" key="7">
    <source>
        <dbReference type="SAM" id="Coils"/>
    </source>
</evidence>
<feature type="domain" description="PDZ" evidence="10">
    <location>
        <begin position="5"/>
        <end position="84"/>
    </location>
</feature>
<keyword evidence="7" id="KW-0175">Coiled coil</keyword>
<keyword evidence="12" id="KW-1185">Reference proteome</keyword>
<dbReference type="PANTHER" id="PTHR24214:SF38">
    <property type="entry name" value="PDZ AND LIM DOMAIN PROTEIN ZASP-RELATED"/>
    <property type="match status" value="1"/>
</dbReference>
<evidence type="ECO:0000256" key="8">
    <source>
        <dbReference type="SAM" id="MobiDB-lite"/>
    </source>
</evidence>
<feature type="compositionally biased region" description="Basic residues" evidence="8">
    <location>
        <begin position="483"/>
        <end position="492"/>
    </location>
</feature>
<dbReference type="PROSITE" id="PS50106">
    <property type="entry name" value="PDZ"/>
    <property type="match status" value="1"/>
</dbReference>
<feature type="region of interest" description="Disordered" evidence="8">
    <location>
        <begin position="741"/>
        <end position="803"/>
    </location>
</feature>
<accession>A0ABR1DM79</accession>
<feature type="compositionally biased region" description="Low complexity" evidence="8">
    <location>
        <begin position="417"/>
        <end position="429"/>
    </location>
</feature>
<feature type="domain" description="LIM zinc-binding" evidence="9">
    <location>
        <begin position="1088"/>
        <end position="1147"/>
    </location>
</feature>
<evidence type="ECO:0000259" key="10">
    <source>
        <dbReference type="PROSITE" id="PS50106"/>
    </source>
</evidence>
<dbReference type="CDD" id="cd09360">
    <property type="entry name" value="LIM_ALP_like"/>
    <property type="match status" value="1"/>
</dbReference>
<keyword evidence="4 6" id="KW-0862">Zinc</keyword>
<dbReference type="SUPFAM" id="SSF50156">
    <property type="entry name" value="PDZ domain-like"/>
    <property type="match status" value="1"/>
</dbReference>
<dbReference type="Pfam" id="PF00412">
    <property type="entry name" value="LIM"/>
    <property type="match status" value="4"/>
</dbReference>
<feature type="region of interest" description="Disordered" evidence="8">
    <location>
        <begin position="305"/>
        <end position="327"/>
    </location>
</feature>
<protein>
    <recommendedName>
        <fullName evidence="13">LIM domain protein</fullName>
    </recommendedName>
</protein>
<evidence type="ECO:0000256" key="4">
    <source>
        <dbReference type="ARBA" id="ARBA00022833"/>
    </source>
</evidence>
<dbReference type="PANTHER" id="PTHR24214">
    <property type="entry name" value="PDZ AND LIM DOMAIN PROTEIN ZASP"/>
    <property type="match status" value="1"/>
</dbReference>
<dbReference type="Gene3D" id="2.30.42.10">
    <property type="match status" value="1"/>
</dbReference>
<dbReference type="InterPro" id="IPR050604">
    <property type="entry name" value="PDZ-LIM_domain"/>
</dbReference>
<dbReference type="Proteomes" id="UP001303046">
    <property type="component" value="Unassembled WGS sequence"/>
</dbReference>
<dbReference type="CDD" id="cd09461">
    <property type="entry name" value="LIM3_Enigma_like_1"/>
    <property type="match status" value="1"/>
</dbReference>
<dbReference type="CDD" id="cd08368">
    <property type="entry name" value="LIM"/>
    <property type="match status" value="1"/>
</dbReference>
<dbReference type="SUPFAM" id="SSF57716">
    <property type="entry name" value="Glucocorticoid receptor-like (DNA-binding domain)"/>
    <property type="match status" value="3"/>
</dbReference>
<proteinExistence type="predicted"/>
<feature type="domain" description="LIM zinc-binding" evidence="9">
    <location>
        <begin position="1148"/>
        <end position="1202"/>
    </location>
</feature>
<evidence type="ECO:0008006" key="13">
    <source>
        <dbReference type="Google" id="ProtNLM"/>
    </source>
</evidence>
<dbReference type="Gene3D" id="2.10.110.10">
    <property type="entry name" value="Cysteine Rich Protein"/>
    <property type="match status" value="4"/>
</dbReference>
<gene>
    <name evidence="11" type="primary">Necator_chrIV.g16393</name>
    <name evidence="11" type="ORF">RB195_003097</name>
</gene>
<dbReference type="PROSITE" id="PS50023">
    <property type="entry name" value="LIM_DOMAIN_2"/>
    <property type="match status" value="3"/>
</dbReference>
<evidence type="ECO:0000259" key="9">
    <source>
        <dbReference type="PROSITE" id="PS50023"/>
    </source>
</evidence>
<dbReference type="SMART" id="SM00735">
    <property type="entry name" value="ZM"/>
    <property type="match status" value="1"/>
</dbReference>
<feature type="region of interest" description="Disordered" evidence="8">
    <location>
        <begin position="985"/>
        <end position="1016"/>
    </location>
</feature>
<evidence type="ECO:0000256" key="2">
    <source>
        <dbReference type="ARBA" id="ARBA00022490"/>
    </source>
</evidence>
<keyword evidence="3 6" id="KW-0479">Metal-binding</keyword>
<dbReference type="EMBL" id="JAVFWL010000004">
    <property type="protein sequence ID" value="KAK6751497.1"/>
    <property type="molecule type" value="Genomic_DNA"/>
</dbReference>
<reference evidence="11 12" key="1">
    <citation type="submission" date="2023-08" db="EMBL/GenBank/DDBJ databases">
        <title>A Necator americanus chromosomal reference genome.</title>
        <authorList>
            <person name="Ilik V."/>
            <person name="Petrzelkova K.J."/>
            <person name="Pardy F."/>
            <person name="Fuh T."/>
            <person name="Niatou-Singa F.S."/>
            <person name="Gouil Q."/>
            <person name="Baker L."/>
            <person name="Ritchie M.E."/>
            <person name="Jex A.R."/>
            <person name="Gazzola D."/>
            <person name="Li H."/>
            <person name="Toshio Fujiwara R."/>
            <person name="Zhan B."/>
            <person name="Aroian R.V."/>
            <person name="Pafco B."/>
            <person name="Schwarz E.M."/>
        </authorList>
    </citation>
    <scope>NUCLEOTIDE SEQUENCE [LARGE SCALE GENOMIC DNA]</scope>
    <source>
        <strain evidence="11 12">Aroian</strain>
        <tissue evidence="11">Whole animal</tissue>
    </source>
</reference>
<feature type="compositionally biased region" description="Low complexity" evidence="8">
    <location>
        <begin position="751"/>
        <end position="763"/>
    </location>
</feature>